<dbReference type="InterPro" id="IPR036390">
    <property type="entry name" value="WH_DNA-bd_sf"/>
</dbReference>
<keyword evidence="1" id="KW-0663">Pyridoxal phosphate</keyword>
<sequence length="133" mass="13668">MSGPVRTAMGGLVRVDPASGEAPFWQVRRQVSEAIADGRLPVGTKLPPIRGLADDLGLAANTVARAYKELEAAGLVLTRGRLGTVVASDAVDGLGADAAVRLAAGDYARAARAARIPDDDAVALVQEALTRLP</sequence>
<organism evidence="6 7">
    <name type="scientific">Ornithinibacter aureus</name>
    <dbReference type="NCBI Taxonomy" id="622664"/>
    <lineage>
        <taxon>Bacteria</taxon>
        <taxon>Bacillati</taxon>
        <taxon>Actinomycetota</taxon>
        <taxon>Actinomycetes</taxon>
        <taxon>Micrococcales</taxon>
        <taxon>Intrasporangiaceae</taxon>
        <taxon>Ornithinibacter</taxon>
    </lineage>
</organism>
<evidence type="ECO:0000256" key="3">
    <source>
        <dbReference type="ARBA" id="ARBA00023125"/>
    </source>
</evidence>
<dbReference type="InterPro" id="IPR036388">
    <property type="entry name" value="WH-like_DNA-bd_sf"/>
</dbReference>
<keyword evidence="7" id="KW-1185">Reference proteome</keyword>
<dbReference type="PANTHER" id="PTHR46577">
    <property type="entry name" value="HTH-TYPE TRANSCRIPTIONAL REGULATORY PROTEIN GABR"/>
    <property type="match status" value="1"/>
</dbReference>
<dbReference type="InterPro" id="IPR000524">
    <property type="entry name" value="Tscrpt_reg_HTH_GntR"/>
</dbReference>
<dbReference type="PANTHER" id="PTHR46577:SF1">
    <property type="entry name" value="HTH-TYPE TRANSCRIPTIONAL REGULATORY PROTEIN GABR"/>
    <property type="match status" value="1"/>
</dbReference>
<dbReference type="RefSeq" id="WP_425495956.1">
    <property type="nucleotide sequence ID" value="NZ_BAABFX010000038.1"/>
</dbReference>
<reference evidence="7" key="1">
    <citation type="journal article" date="2019" name="Int. J. Syst. Evol. Microbiol.">
        <title>The Global Catalogue of Microorganisms (GCM) 10K type strain sequencing project: providing services to taxonomists for standard genome sequencing and annotation.</title>
        <authorList>
            <consortium name="The Broad Institute Genomics Platform"/>
            <consortium name="The Broad Institute Genome Sequencing Center for Infectious Disease"/>
            <person name="Wu L."/>
            <person name="Ma J."/>
        </authorList>
    </citation>
    <scope>NUCLEOTIDE SEQUENCE [LARGE SCALE GENOMIC DNA]</scope>
    <source>
        <strain evidence="7">JCM 17738</strain>
    </source>
</reference>
<feature type="domain" description="HTH gntR-type" evidence="5">
    <location>
        <begin position="21"/>
        <end position="89"/>
    </location>
</feature>
<evidence type="ECO:0000256" key="4">
    <source>
        <dbReference type="ARBA" id="ARBA00023163"/>
    </source>
</evidence>
<dbReference type="SUPFAM" id="SSF46785">
    <property type="entry name" value="Winged helix' DNA-binding domain"/>
    <property type="match status" value="1"/>
</dbReference>
<dbReference type="EMBL" id="BAABFX010000038">
    <property type="protein sequence ID" value="GAA4400320.1"/>
    <property type="molecule type" value="Genomic_DNA"/>
</dbReference>
<dbReference type="PROSITE" id="PS50949">
    <property type="entry name" value="HTH_GNTR"/>
    <property type="match status" value="1"/>
</dbReference>
<evidence type="ECO:0000256" key="2">
    <source>
        <dbReference type="ARBA" id="ARBA00023015"/>
    </source>
</evidence>
<keyword evidence="4" id="KW-0804">Transcription</keyword>
<keyword evidence="3" id="KW-0238">DNA-binding</keyword>
<protein>
    <recommendedName>
        <fullName evidence="5">HTH gntR-type domain-containing protein</fullName>
    </recommendedName>
</protein>
<dbReference type="SMART" id="SM00345">
    <property type="entry name" value="HTH_GNTR"/>
    <property type="match status" value="1"/>
</dbReference>
<dbReference type="Proteomes" id="UP001500390">
    <property type="component" value="Unassembled WGS sequence"/>
</dbReference>
<proteinExistence type="predicted"/>
<dbReference type="InterPro" id="IPR051446">
    <property type="entry name" value="HTH_trans_reg/aminotransferase"/>
</dbReference>
<accession>A0ABP8K435</accession>
<dbReference type="CDD" id="cd07377">
    <property type="entry name" value="WHTH_GntR"/>
    <property type="match status" value="1"/>
</dbReference>
<evidence type="ECO:0000259" key="5">
    <source>
        <dbReference type="PROSITE" id="PS50949"/>
    </source>
</evidence>
<dbReference type="Pfam" id="PF00392">
    <property type="entry name" value="GntR"/>
    <property type="match status" value="1"/>
</dbReference>
<dbReference type="Gene3D" id="1.10.10.10">
    <property type="entry name" value="Winged helix-like DNA-binding domain superfamily/Winged helix DNA-binding domain"/>
    <property type="match status" value="1"/>
</dbReference>
<evidence type="ECO:0000313" key="6">
    <source>
        <dbReference type="EMBL" id="GAA4400320.1"/>
    </source>
</evidence>
<comment type="caution">
    <text evidence="6">The sequence shown here is derived from an EMBL/GenBank/DDBJ whole genome shotgun (WGS) entry which is preliminary data.</text>
</comment>
<name>A0ABP8K435_9MICO</name>
<evidence type="ECO:0000256" key="1">
    <source>
        <dbReference type="ARBA" id="ARBA00022898"/>
    </source>
</evidence>
<evidence type="ECO:0000313" key="7">
    <source>
        <dbReference type="Proteomes" id="UP001500390"/>
    </source>
</evidence>
<gene>
    <name evidence="6" type="ORF">GCM10023153_27700</name>
</gene>
<keyword evidence="2" id="KW-0805">Transcription regulation</keyword>